<accession>A0A4C1YKC0</accession>
<feature type="transmembrane region" description="Helical" evidence="2">
    <location>
        <begin position="14"/>
        <end position="31"/>
    </location>
</feature>
<organism evidence="3 4">
    <name type="scientific">Eumeta variegata</name>
    <name type="common">Bagworm moth</name>
    <name type="synonym">Eumeta japonica</name>
    <dbReference type="NCBI Taxonomy" id="151549"/>
    <lineage>
        <taxon>Eukaryota</taxon>
        <taxon>Metazoa</taxon>
        <taxon>Ecdysozoa</taxon>
        <taxon>Arthropoda</taxon>
        <taxon>Hexapoda</taxon>
        <taxon>Insecta</taxon>
        <taxon>Pterygota</taxon>
        <taxon>Neoptera</taxon>
        <taxon>Endopterygota</taxon>
        <taxon>Lepidoptera</taxon>
        <taxon>Glossata</taxon>
        <taxon>Ditrysia</taxon>
        <taxon>Tineoidea</taxon>
        <taxon>Psychidae</taxon>
        <taxon>Oiketicinae</taxon>
        <taxon>Eumeta</taxon>
    </lineage>
</organism>
<comment type="caution">
    <text evidence="3">The sequence shown here is derived from an EMBL/GenBank/DDBJ whole genome shotgun (WGS) entry which is preliminary data.</text>
</comment>
<gene>
    <name evidence="3" type="ORF">EVAR_58791_1</name>
</gene>
<dbReference type="EMBL" id="BGZK01001251">
    <property type="protein sequence ID" value="GBP75510.1"/>
    <property type="molecule type" value="Genomic_DNA"/>
</dbReference>
<dbReference type="AlphaFoldDB" id="A0A4C1YKC0"/>
<evidence type="ECO:0000256" key="1">
    <source>
        <dbReference type="SAM" id="MobiDB-lite"/>
    </source>
</evidence>
<keyword evidence="2" id="KW-0472">Membrane</keyword>
<reference evidence="3 4" key="1">
    <citation type="journal article" date="2019" name="Commun. Biol.">
        <title>The bagworm genome reveals a unique fibroin gene that provides high tensile strength.</title>
        <authorList>
            <person name="Kono N."/>
            <person name="Nakamura H."/>
            <person name="Ohtoshi R."/>
            <person name="Tomita M."/>
            <person name="Numata K."/>
            <person name="Arakawa K."/>
        </authorList>
    </citation>
    <scope>NUCLEOTIDE SEQUENCE [LARGE SCALE GENOMIC DNA]</scope>
</reference>
<evidence type="ECO:0000256" key="2">
    <source>
        <dbReference type="SAM" id="Phobius"/>
    </source>
</evidence>
<keyword evidence="2" id="KW-1133">Transmembrane helix</keyword>
<keyword evidence="4" id="KW-1185">Reference proteome</keyword>
<sequence length="81" mass="9017">MTSVSTSPAPRPPAILYATYPTGVTLVIHYNRIKLRNKQRYNDDKYTVTHRKETTSGARCSQHGAADATGPDYYIRGDADD</sequence>
<dbReference type="Proteomes" id="UP000299102">
    <property type="component" value="Unassembled WGS sequence"/>
</dbReference>
<feature type="region of interest" description="Disordered" evidence="1">
    <location>
        <begin position="53"/>
        <end position="81"/>
    </location>
</feature>
<proteinExistence type="predicted"/>
<evidence type="ECO:0000313" key="4">
    <source>
        <dbReference type="Proteomes" id="UP000299102"/>
    </source>
</evidence>
<evidence type="ECO:0000313" key="3">
    <source>
        <dbReference type="EMBL" id="GBP75510.1"/>
    </source>
</evidence>
<name>A0A4C1YKC0_EUMVA</name>
<keyword evidence="2" id="KW-0812">Transmembrane</keyword>
<protein>
    <submittedName>
        <fullName evidence="3">Uncharacterized protein</fullName>
    </submittedName>
</protein>